<evidence type="ECO:0008006" key="4">
    <source>
        <dbReference type="Google" id="ProtNLM"/>
    </source>
</evidence>
<name>A0A8H6L870_9LECA</name>
<dbReference type="GeneID" id="59284195"/>
<comment type="caution">
    <text evidence="2">The sequence shown here is derived from an EMBL/GenBank/DDBJ whole genome shotgun (WGS) entry which is preliminary data.</text>
</comment>
<dbReference type="EMBL" id="JACCJC010000006">
    <property type="protein sequence ID" value="KAF6239261.1"/>
    <property type="molecule type" value="Genomic_DNA"/>
</dbReference>
<gene>
    <name evidence="2" type="ORF">HO173_002522</name>
</gene>
<evidence type="ECO:0000313" key="2">
    <source>
        <dbReference type="EMBL" id="KAF6239261.1"/>
    </source>
</evidence>
<accession>A0A8H6L870</accession>
<keyword evidence="1" id="KW-0732">Signal</keyword>
<protein>
    <recommendedName>
        <fullName evidence="4">Secreted protein</fullName>
    </recommendedName>
</protein>
<keyword evidence="3" id="KW-1185">Reference proteome</keyword>
<dbReference type="AlphaFoldDB" id="A0A8H6L870"/>
<reference evidence="2 3" key="1">
    <citation type="journal article" date="2020" name="Genomics">
        <title>Complete, high-quality genomes from long-read metagenomic sequencing of two wolf lichen thalli reveals enigmatic genome architecture.</title>
        <authorList>
            <person name="McKenzie S.K."/>
            <person name="Walston R.F."/>
            <person name="Allen J.L."/>
        </authorList>
    </citation>
    <scope>NUCLEOTIDE SEQUENCE [LARGE SCALE GENOMIC DNA]</scope>
    <source>
        <strain evidence="2">WasteWater2</strain>
    </source>
</reference>
<evidence type="ECO:0000313" key="3">
    <source>
        <dbReference type="Proteomes" id="UP000578531"/>
    </source>
</evidence>
<feature type="signal peptide" evidence="1">
    <location>
        <begin position="1"/>
        <end position="18"/>
    </location>
</feature>
<feature type="chain" id="PRO_5034525320" description="Secreted protein" evidence="1">
    <location>
        <begin position="19"/>
        <end position="119"/>
    </location>
</feature>
<dbReference type="Proteomes" id="UP000578531">
    <property type="component" value="Unassembled WGS sequence"/>
</dbReference>
<evidence type="ECO:0000256" key="1">
    <source>
        <dbReference type="SAM" id="SignalP"/>
    </source>
</evidence>
<proteinExistence type="predicted"/>
<dbReference type="RefSeq" id="XP_037168548.1">
    <property type="nucleotide sequence ID" value="XM_037304455.1"/>
</dbReference>
<sequence>MIADPLSWKACLTLLVRALYVCGSRKQLLGTVTSHSPTLPPKALIGEGCARRDDQELGLRAQFALPLPWGGKEGRRWSVRGVMVCVVFAADGGRMRVDARVALSGCTDCPEQVSQTGET</sequence>
<organism evidence="2 3">
    <name type="scientific">Letharia columbiana</name>
    <dbReference type="NCBI Taxonomy" id="112416"/>
    <lineage>
        <taxon>Eukaryota</taxon>
        <taxon>Fungi</taxon>
        <taxon>Dikarya</taxon>
        <taxon>Ascomycota</taxon>
        <taxon>Pezizomycotina</taxon>
        <taxon>Lecanoromycetes</taxon>
        <taxon>OSLEUM clade</taxon>
        <taxon>Lecanoromycetidae</taxon>
        <taxon>Lecanorales</taxon>
        <taxon>Lecanorineae</taxon>
        <taxon>Parmeliaceae</taxon>
        <taxon>Letharia</taxon>
    </lineage>
</organism>